<name>A0AAN7DQF3_9FUNG</name>
<feature type="signal peptide" evidence="1">
    <location>
        <begin position="1"/>
        <end position="22"/>
    </location>
</feature>
<dbReference type="RefSeq" id="XP_064686951.1">
    <property type="nucleotide sequence ID" value="XM_064827667.1"/>
</dbReference>
<accession>A0AAN7DQF3</accession>
<dbReference type="EMBL" id="JASEJX010000011">
    <property type="protein sequence ID" value="KAK4520285.1"/>
    <property type="molecule type" value="Genomic_DNA"/>
</dbReference>
<proteinExistence type="predicted"/>
<feature type="chain" id="PRO_5042921553" evidence="1">
    <location>
        <begin position="23"/>
        <end position="89"/>
    </location>
</feature>
<dbReference type="GeneID" id="89952104"/>
<reference evidence="2 3" key="1">
    <citation type="submission" date="2022-11" db="EMBL/GenBank/DDBJ databases">
        <title>Mucor velutinosus strain NIH1002 WGS.</title>
        <authorList>
            <person name="Subramanian P."/>
            <person name="Mullikin J.C."/>
            <person name="Segre J.A."/>
            <person name="Zelazny A.M."/>
        </authorList>
    </citation>
    <scope>NUCLEOTIDE SEQUENCE [LARGE SCALE GENOMIC DNA]</scope>
    <source>
        <strain evidence="2 3">NIH1002</strain>
    </source>
</reference>
<organism evidence="2 3">
    <name type="scientific">Mucor velutinosus</name>
    <dbReference type="NCBI Taxonomy" id="708070"/>
    <lineage>
        <taxon>Eukaryota</taxon>
        <taxon>Fungi</taxon>
        <taxon>Fungi incertae sedis</taxon>
        <taxon>Mucoromycota</taxon>
        <taxon>Mucoromycotina</taxon>
        <taxon>Mucoromycetes</taxon>
        <taxon>Mucorales</taxon>
        <taxon>Mucorineae</taxon>
        <taxon>Mucoraceae</taxon>
        <taxon>Mucor</taxon>
    </lineage>
</organism>
<evidence type="ECO:0000313" key="3">
    <source>
        <dbReference type="Proteomes" id="UP001304243"/>
    </source>
</evidence>
<gene>
    <name evidence="2" type="ORF">ATC70_008418</name>
</gene>
<dbReference type="Proteomes" id="UP001304243">
    <property type="component" value="Unassembled WGS sequence"/>
</dbReference>
<protein>
    <submittedName>
        <fullName evidence="2">Uncharacterized protein</fullName>
    </submittedName>
</protein>
<sequence>MRLSALFFPLLFVLSICLSTNAQHPQQSIHYYLQNNTLHVRSMNHQRRSLLSRQQQEPVNFPSSSTIPVSSKDPIFALVIFVALSSLMF</sequence>
<keyword evidence="3" id="KW-1185">Reference proteome</keyword>
<evidence type="ECO:0000313" key="2">
    <source>
        <dbReference type="EMBL" id="KAK4520285.1"/>
    </source>
</evidence>
<keyword evidence="1" id="KW-0732">Signal</keyword>
<comment type="caution">
    <text evidence="2">The sequence shown here is derived from an EMBL/GenBank/DDBJ whole genome shotgun (WGS) entry which is preliminary data.</text>
</comment>
<dbReference type="AlphaFoldDB" id="A0AAN7DQF3"/>
<evidence type="ECO:0000256" key="1">
    <source>
        <dbReference type="SAM" id="SignalP"/>
    </source>
</evidence>